<dbReference type="Proteomes" id="UP000078512">
    <property type="component" value="Unassembled WGS sequence"/>
</dbReference>
<feature type="region of interest" description="Disordered" evidence="1">
    <location>
        <begin position="1"/>
        <end position="167"/>
    </location>
</feature>
<feature type="compositionally biased region" description="Low complexity" evidence="1">
    <location>
        <begin position="239"/>
        <end position="258"/>
    </location>
</feature>
<feature type="compositionally biased region" description="Low complexity" evidence="1">
    <location>
        <begin position="46"/>
        <end position="58"/>
    </location>
</feature>
<sequence length="396" mass="41644">MDRGGGGGVAYANRNSRQDYDDRHADNGGHQGYNSHSSDSNGGGYRRNPGPGYNNGPSGRAGPGGDYNSGRGGASWGQFNGSSGRPRNDNAQYPDRQSNMASGSSVHGGSPPNSHDYDGPGRGEHRNSFGDTSSYRGQGTNNSSNDGPSDPSESLKAYQQSKSSDPYAVGLRSSAAFFHETYDKLERPGGFADSTAGTQYTVTVIKTYREMATQTTEDQVSGLQDSTWNGVRIISSVKQQPTPQHPQQHQHQQHQPQQRSAQAYPKTPLAPVVAVPPRSTATVTSLLNAVLTPTQSPVVSSATAVKPSASGSYGTSSQYSSDERRPHGMTSSSSGGLKSNDSAPTASSAYQKPPSATASSANKPLATSDNSCLATPDFDTKRSATATQQDNARNDQ</sequence>
<organism evidence="2 3">
    <name type="scientific">Linnemannia elongata AG-77</name>
    <dbReference type="NCBI Taxonomy" id="1314771"/>
    <lineage>
        <taxon>Eukaryota</taxon>
        <taxon>Fungi</taxon>
        <taxon>Fungi incertae sedis</taxon>
        <taxon>Mucoromycota</taxon>
        <taxon>Mortierellomycotina</taxon>
        <taxon>Mortierellomycetes</taxon>
        <taxon>Mortierellales</taxon>
        <taxon>Mortierellaceae</taxon>
        <taxon>Linnemannia</taxon>
    </lineage>
</organism>
<evidence type="ECO:0000256" key="1">
    <source>
        <dbReference type="SAM" id="MobiDB-lite"/>
    </source>
</evidence>
<feature type="compositionally biased region" description="Basic and acidic residues" evidence="1">
    <location>
        <begin position="115"/>
        <end position="128"/>
    </location>
</feature>
<keyword evidence="3" id="KW-1185">Reference proteome</keyword>
<name>A0A197JLM8_9FUNG</name>
<feature type="compositionally biased region" description="Low complexity" evidence="1">
    <location>
        <begin position="141"/>
        <end position="154"/>
    </location>
</feature>
<dbReference type="AlphaFoldDB" id="A0A197JLM8"/>
<protein>
    <submittedName>
        <fullName evidence="2">Uncharacterized protein</fullName>
    </submittedName>
</protein>
<evidence type="ECO:0000313" key="3">
    <source>
        <dbReference type="Proteomes" id="UP000078512"/>
    </source>
</evidence>
<feature type="compositionally biased region" description="Polar residues" evidence="1">
    <location>
        <begin position="77"/>
        <end position="113"/>
    </location>
</feature>
<dbReference type="OrthoDB" id="2432719at2759"/>
<feature type="compositionally biased region" description="Low complexity" evidence="1">
    <location>
        <begin position="308"/>
        <end position="320"/>
    </location>
</feature>
<feature type="region of interest" description="Disordered" evidence="1">
    <location>
        <begin position="294"/>
        <end position="396"/>
    </location>
</feature>
<feature type="compositionally biased region" description="Gly residues" evidence="1">
    <location>
        <begin position="59"/>
        <end position="75"/>
    </location>
</feature>
<dbReference type="EMBL" id="KV442073">
    <property type="protein sequence ID" value="OAQ25873.1"/>
    <property type="molecule type" value="Genomic_DNA"/>
</dbReference>
<proteinExistence type="predicted"/>
<feature type="compositionally biased region" description="Polar residues" evidence="1">
    <location>
        <begin position="294"/>
        <end position="303"/>
    </location>
</feature>
<evidence type="ECO:0000313" key="2">
    <source>
        <dbReference type="EMBL" id="OAQ25873.1"/>
    </source>
</evidence>
<accession>A0A197JLM8</accession>
<feature type="compositionally biased region" description="Polar residues" evidence="1">
    <location>
        <begin position="129"/>
        <end position="140"/>
    </location>
</feature>
<gene>
    <name evidence="2" type="ORF">K457DRAFT_742265</name>
</gene>
<reference evidence="2 3" key="1">
    <citation type="submission" date="2016-05" db="EMBL/GenBank/DDBJ databases">
        <title>Genome sequencing reveals origins of a unique bacterial endosymbiosis in the earliest lineages of terrestrial Fungi.</title>
        <authorList>
            <consortium name="DOE Joint Genome Institute"/>
            <person name="Uehling J."/>
            <person name="Gryganskyi A."/>
            <person name="Hameed K."/>
            <person name="Tschaplinski T."/>
            <person name="Misztal P."/>
            <person name="Wu S."/>
            <person name="Desiro A."/>
            <person name="Vande Pol N."/>
            <person name="Du Z.-Y."/>
            <person name="Zienkiewicz A."/>
            <person name="Zienkiewicz K."/>
            <person name="Morin E."/>
            <person name="Tisserant E."/>
            <person name="Splivallo R."/>
            <person name="Hainaut M."/>
            <person name="Henrissat B."/>
            <person name="Ohm R."/>
            <person name="Kuo A."/>
            <person name="Yan J."/>
            <person name="Lipzen A."/>
            <person name="Nolan M."/>
            <person name="Labutti K."/>
            <person name="Barry K."/>
            <person name="Goldstein A."/>
            <person name="Labbe J."/>
            <person name="Schadt C."/>
            <person name="Tuskan G."/>
            <person name="Grigoriev I."/>
            <person name="Martin F."/>
            <person name="Vilgalys R."/>
            <person name="Bonito G."/>
        </authorList>
    </citation>
    <scope>NUCLEOTIDE SEQUENCE [LARGE SCALE GENOMIC DNA]</scope>
    <source>
        <strain evidence="2 3">AG-77</strain>
    </source>
</reference>
<feature type="region of interest" description="Disordered" evidence="1">
    <location>
        <begin position="238"/>
        <end position="264"/>
    </location>
</feature>
<feature type="compositionally biased region" description="Low complexity" evidence="1">
    <location>
        <begin position="328"/>
        <end position="342"/>
    </location>
</feature>
<feature type="compositionally biased region" description="Basic and acidic residues" evidence="1">
    <location>
        <begin position="16"/>
        <end position="27"/>
    </location>
</feature>
<feature type="compositionally biased region" description="Polar residues" evidence="1">
    <location>
        <begin position="383"/>
        <end position="396"/>
    </location>
</feature>
<feature type="compositionally biased region" description="Polar residues" evidence="1">
    <location>
        <begin position="343"/>
        <end position="373"/>
    </location>
</feature>